<dbReference type="Gene3D" id="1.10.287.950">
    <property type="entry name" value="Methyl-accepting chemotaxis protein"/>
    <property type="match status" value="1"/>
</dbReference>
<gene>
    <name evidence="11" type="ORF">F9U64_16680</name>
</gene>
<dbReference type="CDD" id="cd11386">
    <property type="entry name" value="MCP_signal"/>
    <property type="match status" value="1"/>
</dbReference>
<keyword evidence="8" id="KW-1133">Transmembrane helix</keyword>
<evidence type="ECO:0000256" key="2">
    <source>
        <dbReference type="ARBA" id="ARBA00022475"/>
    </source>
</evidence>
<reference evidence="11 12" key="1">
    <citation type="submission" date="2019-10" db="EMBL/GenBank/DDBJ databases">
        <title>Gracilibacillus sp. nov. isolated from rice seeds.</title>
        <authorList>
            <person name="He S."/>
        </authorList>
    </citation>
    <scope>NUCLEOTIDE SEQUENCE [LARGE SCALE GENOMIC DNA]</scope>
    <source>
        <strain evidence="11 12">TD8</strain>
    </source>
</reference>
<dbReference type="AlphaFoldDB" id="A0A7C8GSA1"/>
<dbReference type="PANTHER" id="PTHR32089:SF112">
    <property type="entry name" value="LYSOZYME-LIKE PROTEIN-RELATED"/>
    <property type="match status" value="1"/>
</dbReference>
<name>A0A7C8GSA1_9BACI</name>
<evidence type="ECO:0000313" key="12">
    <source>
        <dbReference type="Proteomes" id="UP000480246"/>
    </source>
</evidence>
<dbReference type="RefSeq" id="WP_153406030.1">
    <property type="nucleotide sequence ID" value="NZ_ML762439.1"/>
</dbReference>
<evidence type="ECO:0000313" key="11">
    <source>
        <dbReference type="EMBL" id="KAB8128326.1"/>
    </source>
</evidence>
<sequence>MKLKHQLGLITFIPIVIASIIIAIIAWQMTYIQSSNSENVEKLVEVEKFKNALIAVEQELTSFSLNRTDAVADSVLLKLEDAQLIFDRLSDVSNQAEKEQLKKIEQKLSPLIEEVLIAVEEKDSAEAKRQSIRTHGIQNDIYLLQLMIEQNYQKAQSDLKATVDSIMLFAIISALLLLIGTGIFSMMMTKRLVNPITLLTNFAGHIAKGDLTQILRKTSRKDEIGTLHNSFVQMREDLARLINSLMDTSQSVAASSEQLSANADEVSHTTEQISKTIQEVSIGSESQLDSVEEASSNVTSISEDIDSISERIKLVITSSDDATYHSTNGLEAVNRVNEQMDIINRNTEKTSSIIESLENHAVEINEIVSMITEIAEQTNLLALNASIEAAHAGEHGKGFAVVADEVRKLAVESNNSAKQINELIDKIQTTTKQAVNSMTRSYNAVKDGSTLVSKTNNAFDHITTSVESVRKRMDQVTASLGQVVSIKDKLISSIHHVSAITKETSSHSQEVARTTEEQTATIQEVSAATRTLADMAQELQEEISRFKI</sequence>
<dbReference type="PANTHER" id="PTHR32089">
    <property type="entry name" value="METHYL-ACCEPTING CHEMOTAXIS PROTEIN MCPB"/>
    <property type="match status" value="1"/>
</dbReference>
<evidence type="ECO:0000256" key="5">
    <source>
        <dbReference type="ARBA" id="ARBA00029447"/>
    </source>
</evidence>
<dbReference type="InterPro" id="IPR004089">
    <property type="entry name" value="MCPsignal_dom"/>
</dbReference>
<evidence type="ECO:0000259" key="9">
    <source>
        <dbReference type="PROSITE" id="PS50111"/>
    </source>
</evidence>
<organism evidence="11 12">
    <name type="scientific">Gracilibacillus oryzae</name>
    <dbReference type="NCBI Taxonomy" id="1672701"/>
    <lineage>
        <taxon>Bacteria</taxon>
        <taxon>Bacillati</taxon>
        <taxon>Bacillota</taxon>
        <taxon>Bacilli</taxon>
        <taxon>Bacillales</taxon>
        <taxon>Bacillaceae</taxon>
        <taxon>Gracilibacillus</taxon>
    </lineage>
</organism>
<comment type="caution">
    <text evidence="11">The sequence shown here is derived from an EMBL/GenBank/DDBJ whole genome shotgun (WGS) entry which is preliminary data.</text>
</comment>
<dbReference type="Gene3D" id="1.10.8.500">
    <property type="entry name" value="HAMP domain in histidine kinase"/>
    <property type="match status" value="1"/>
</dbReference>
<feature type="coiled-coil region" evidence="7">
    <location>
        <begin position="79"/>
        <end position="114"/>
    </location>
</feature>
<evidence type="ECO:0000256" key="4">
    <source>
        <dbReference type="ARBA" id="ARBA00023224"/>
    </source>
</evidence>
<comment type="subcellular location">
    <subcellularLocation>
        <location evidence="1">Cell membrane</location>
    </subcellularLocation>
</comment>
<dbReference type="InterPro" id="IPR003660">
    <property type="entry name" value="HAMP_dom"/>
</dbReference>
<dbReference type="EMBL" id="WEID01000083">
    <property type="protein sequence ID" value="KAB8128326.1"/>
    <property type="molecule type" value="Genomic_DNA"/>
</dbReference>
<keyword evidence="12" id="KW-1185">Reference proteome</keyword>
<dbReference type="PROSITE" id="PS50111">
    <property type="entry name" value="CHEMOTAXIS_TRANSDUC_2"/>
    <property type="match status" value="1"/>
</dbReference>
<dbReference type="Pfam" id="PF00672">
    <property type="entry name" value="HAMP"/>
    <property type="match status" value="1"/>
</dbReference>
<keyword evidence="8" id="KW-0812">Transmembrane</keyword>
<dbReference type="Pfam" id="PF00015">
    <property type="entry name" value="MCPsignal"/>
    <property type="match status" value="1"/>
</dbReference>
<dbReference type="Proteomes" id="UP000480246">
    <property type="component" value="Unassembled WGS sequence"/>
</dbReference>
<evidence type="ECO:0000256" key="7">
    <source>
        <dbReference type="SAM" id="Coils"/>
    </source>
</evidence>
<proteinExistence type="inferred from homology"/>
<feature type="transmembrane region" description="Helical" evidence="8">
    <location>
        <begin position="7"/>
        <end position="27"/>
    </location>
</feature>
<dbReference type="OrthoDB" id="107771at2"/>
<feature type="domain" description="HAMP" evidence="10">
    <location>
        <begin position="190"/>
        <end position="243"/>
    </location>
</feature>
<dbReference type="SUPFAM" id="SSF58104">
    <property type="entry name" value="Methyl-accepting chemotaxis protein (MCP) signaling domain"/>
    <property type="match status" value="1"/>
</dbReference>
<feature type="transmembrane region" description="Helical" evidence="8">
    <location>
        <begin position="166"/>
        <end position="187"/>
    </location>
</feature>
<evidence type="ECO:0000256" key="8">
    <source>
        <dbReference type="SAM" id="Phobius"/>
    </source>
</evidence>
<keyword evidence="4 6" id="KW-0807">Transducer</keyword>
<dbReference type="SMART" id="SM00304">
    <property type="entry name" value="HAMP"/>
    <property type="match status" value="2"/>
</dbReference>
<keyword evidence="7" id="KW-0175">Coiled coil</keyword>
<dbReference type="SMART" id="SM00283">
    <property type="entry name" value="MA"/>
    <property type="match status" value="1"/>
</dbReference>
<dbReference type="GO" id="GO:0007165">
    <property type="term" value="P:signal transduction"/>
    <property type="evidence" value="ECO:0007669"/>
    <property type="project" value="UniProtKB-KW"/>
</dbReference>
<keyword evidence="2" id="KW-1003">Cell membrane</keyword>
<dbReference type="GO" id="GO:0005886">
    <property type="term" value="C:plasma membrane"/>
    <property type="evidence" value="ECO:0007669"/>
    <property type="project" value="UniProtKB-SubCell"/>
</dbReference>
<dbReference type="PROSITE" id="PS50885">
    <property type="entry name" value="HAMP"/>
    <property type="match status" value="1"/>
</dbReference>
<evidence type="ECO:0000256" key="3">
    <source>
        <dbReference type="ARBA" id="ARBA00023136"/>
    </source>
</evidence>
<feature type="domain" description="Methyl-accepting transducer" evidence="9">
    <location>
        <begin position="262"/>
        <end position="533"/>
    </location>
</feature>
<evidence type="ECO:0000259" key="10">
    <source>
        <dbReference type="PROSITE" id="PS50885"/>
    </source>
</evidence>
<dbReference type="CDD" id="cd06225">
    <property type="entry name" value="HAMP"/>
    <property type="match status" value="1"/>
</dbReference>
<comment type="similarity">
    <text evidence="5">Belongs to the methyl-accepting chemotaxis (MCP) protein family.</text>
</comment>
<accession>A0A7C8GSA1</accession>
<evidence type="ECO:0000256" key="1">
    <source>
        <dbReference type="ARBA" id="ARBA00004236"/>
    </source>
</evidence>
<protein>
    <submittedName>
        <fullName evidence="11">Methyl-accepting chemotaxis protein</fullName>
    </submittedName>
</protein>
<evidence type="ECO:0000256" key="6">
    <source>
        <dbReference type="PROSITE-ProRule" id="PRU00284"/>
    </source>
</evidence>
<keyword evidence="3 8" id="KW-0472">Membrane</keyword>